<dbReference type="RefSeq" id="WP_284066749.1">
    <property type="nucleotide sequence ID" value="NZ_JASKNE010000001.1"/>
</dbReference>
<evidence type="ECO:0008006" key="3">
    <source>
        <dbReference type="Google" id="ProtNLM"/>
    </source>
</evidence>
<dbReference type="Proteomes" id="UP001241935">
    <property type="component" value="Unassembled WGS sequence"/>
</dbReference>
<sequence length="81" mass="9071">MKSSSLKKFEDYLNILVYIAHASHEVGARELEEEVTELARGQLNLDLNALVDADYLISNNKRNTRAYTAAEKTKQLFGVAA</sequence>
<evidence type="ECO:0000313" key="1">
    <source>
        <dbReference type="EMBL" id="MDK1683496.1"/>
    </source>
</evidence>
<dbReference type="EMBL" id="JASKNE010000001">
    <property type="protein sequence ID" value="MDK1683496.1"/>
    <property type="molecule type" value="Genomic_DNA"/>
</dbReference>
<reference evidence="1" key="1">
    <citation type="submission" date="2023-04" db="EMBL/GenBank/DDBJ databases">
        <title>The environmental microbiomes in feedlot watering bowls are a reservoir of florfenicol resistance for bovine respiratory disease pathogens.</title>
        <authorList>
            <person name="Kos D.W."/>
            <person name="Ruzzini A.C."/>
            <person name="Schreiner B."/>
            <person name="Jelinski M.D."/>
        </authorList>
    </citation>
    <scope>NUCLEOTIDE SEQUENCE</scope>
    <source>
        <strain evidence="1">WB3</strain>
    </source>
</reference>
<evidence type="ECO:0000313" key="2">
    <source>
        <dbReference type="Proteomes" id="UP001241935"/>
    </source>
</evidence>
<proteinExistence type="predicted"/>
<organism evidence="1 2">
    <name type="scientific">Acinetobacter terrestris</name>
    <dbReference type="NCBI Taxonomy" id="2529843"/>
    <lineage>
        <taxon>Bacteria</taxon>
        <taxon>Pseudomonadati</taxon>
        <taxon>Pseudomonadota</taxon>
        <taxon>Gammaproteobacteria</taxon>
        <taxon>Moraxellales</taxon>
        <taxon>Moraxellaceae</taxon>
        <taxon>Acinetobacter</taxon>
        <taxon>Acinetobacter Taxon 24</taxon>
    </lineage>
</organism>
<protein>
    <recommendedName>
        <fullName evidence="3">ArsR family transcriptional regulator</fullName>
    </recommendedName>
</protein>
<gene>
    <name evidence="1" type="ORF">QOR41_06520</name>
</gene>
<comment type="caution">
    <text evidence="1">The sequence shown here is derived from an EMBL/GenBank/DDBJ whole genome shotgun (WGS) entry which is preliminary data.</text>
</comment>
<name>A0AAW6UT77_9GAMM</name>
<accession>A0AAW6UT77</accession>
<dbReference type="AlphaFoldDB" id="A0AAW6UT77"/>